<dbReference type="AlphaFoldDB" id="A0A8X6PNZ4"/>
<proteinExistence type="predicted"/>
<comment type="caution">
    <text evidence="2">The sequence shown here is derived from an EMBL/GenBank/DDBJ whole genome shotgun (WGS) entry which is preliminary data.</text>
</comment>
<evidence type="ECO:0000256" key="1">
    <source>
        <dbReference type="SAM" id="MobiDB-lite"/>
    </source>
</evidence>
<protein>
    <submittedName>
        <fullName evidence="2">Uncharacterized protein</fullName>
    </submittedName>
</protein>
<dbReference type="EMBL" id="BMAW01118679">
    <property type="protein sequence ID" value="GFT81051.1"/>
    <property type="molecule type" value="Genomic_DNA"/>
</dbReference>
<accession>A0A8X6PNZ4</accession>
<feature type="region of interest" description="Disordered" evidence="1">
    <location>
        <begin position="48"/>
        <end position="110"/>
    </location>
</feature>
<feature type="compositionally biased region" description="Basic and acidic residues" evidence="1">
    <location>
        <begin position="80"/>
        <end position="103"/>
    </location>
</feature>
<evidence type="ECO:0000313" key="3">
    <source>
        <dbReference type="Proteomes" id="UP000887013"/>
    </source>
</evidence>
<dbReference type="Proteomes" id="UP000887013">
    <property type="component" value="Unassembled WGS sequence"/>
</dbReference>
<keyword evidence="3" id="KW-1185">Reference proteome</keyword>
<evidence type="ECO:0000313" key="2">
    <source>
        <dbReference type="EMBL" id="GFT81051.1"/>
    </source>
</evidence>
<organism evidence="2 3">
    <name type="scientific">Nephila pilipes</name>
    <name type="common">Giant wood spider</name>
    <name type="synonym">Nephila maculata</name>
    <dbReference type="NCBI Taxonomy" id="299642"/>
    <lineage>
        <taxon>Eukaryota</taxon>
        <taxon>Metazoa</taxon>
        <taxon>Ecdysozoa</taxon>
        <taxon>Arthropoda</taxon>
        <taxon>Chelicerata</taxon>
        <taxon>Arachnida</taxon>
        <taxon>Araneae</taxon>
        <taxon>Araneomorphae</taxon>
        <taxon>Entelegynae</taxon>
        <taxon>Araneoidea</taxon>
        <taxon>Nephilidae</taxon>
        <taxon>Nephila</taxon>
    </lineage>
</organism>
<gene>
    <name evidence="2" type="ORF">NPIL_671081</name>
</gene>
<feature type="compositionally biased region" description="Polar residues" evidence="1">
    <location>
        <begin position="53"/>
        <end position="79"/>
    </location>
</feature>
<reference evidence="2" key="1">
    <citation type="submission" date="2020-08" db="EMBL/GenBank/DDBJ databases">
        <title>Multicomponent nature underlies the extraordinary mechanical properties of spider dragline silk.</title>
        <authorList>
            <person name="Kono N."/>
            <person name="Nakamura H."/>
            <person name="Mori M."/>
            <person name="Yoshida Y."/>
            <person name="Ohtoshi R."/>
            <person name="Malay A.D."/>
            <person name="Moran D.A.P."/>
            <person name="Tomita M."/>
            <person name="Numata K."/>
            <person name="Arakawa K."/>
        </authorList>
    </citation>
    <scope>NUCLEOTIDE SEQUENCE</scope>
</reference>
<name>A0A8X6PNZ4_NEPPI</name>
<sequence>MVICKQEREMTVNISHEDMMKCSRRLSDLIGDKEVRLKTSLRLTRCRHRPASVTKSKMSTPNGIHSNRIDPTTCKTEVSSNREHRLPPCRKKEPSSKKDRIRDQLNNVKA</sequence>